<name>A0A8T1N7T7_CARIL</name>
<evidence type="ECO:0000313" key="2">
    <source>
        <dbReference type="Proteomes" id="UP000811609"/>
    </source>
</evidence>
<reference evidence="1" key="1">
    <citation type="submission" date="2020-12" db="EMBL/GenBank/DDBJ databases">
        <title>WGS assembly of Carya illinoinensis cv. Pawnee.</title>
        <authorList>
            <person name="Platts A."/>
            <person name="Shu S."/>
            <person name="Wright S."/>
            <person name="Barry K."/>
            <person name="Edger P."/>
            <person name="Pires J.C."/>
            <person name="Schmutz J."/>
        </authorList>
    </citation>
    <scope>NUCLEOTIDE SEQUENCE</scope>
    <source>
        <tissue evidence="1">Leaf</tissue>
    </source>
</reference>
<dbReference type="EMBL" id="CM031823">
    <property type="protein sequence ID" value="KAG6626345.1"/>
    <property type="molecule type" value="Genomic_DNA"/>
</dbReference>
<dbReference type="AlphaFoldDB" id="A0A8T1N7T7"/>
<gene>
    <name evidence="1" type="ORF">CIPAW_15G041300</name>
</gene>
<protein>
    <submittedName>
        <fullName evidence="1">Uncharacterized protein</fullName>
    </submittedName>
</protein>
<dbReference type="Proteomes" id="UP000811609">
    <property type="component" value="Chromosome 15"/>
</dbReference>
<proteinExistence type="predicted"/>
<keyword evidence="2" id="KW-1185">Reference proteome</keyword>
<sequence length="136" mass="15874">MSERFFSFEDGKGMGHHSSLLPIFPLCGFNVFRFCHQSPVIYRLPPFAKKDAYGRCKMDPSICILELIQISDFSHFPASKRQQHVREERLHLKISSQDAITCNLQSKTKSRLNKSVIGKDLYRVLQNEPYYNTVRY</sequence>
<evidence type="ECO:0000313" key="1">
    <source>
        <dbReference type="EMBL" id="KAG6626345.1"/>
    </source>
</evidence>
<organism evidence="1 2">
    <name type="scientific">Carya illinoinensis</name>
    <name type="common">Pecan</name>
    <dbReference type="NCBI Taxonomy" id="32201"/>
    <lineage>
        <taxon>Eukaryota</taxon>
        <taxon>Viridiplantae</taxon>
        <taxon>Streptophyta</taxon>
        <taxon>Embryophyta</taxon>
        <taxon>Tracheophyta</taxon>
        <taxon>Spermatophyta</taxon>
        <taxon>Magnoliopsida</taxon>
        <taxon>eudicotyledons</taxon>
        <taxon>Gunneridae</taxon>
        <taxon>Pentapetalae</taxon>
        <taxon>rosids</taxon>
        <taxon>fabids</taxon>
        <taxon>Fagales</taxon>
        <taxon>Juglandaceae</taxon>
        <taxon>Carya</taxon>
    </lineage>
</organism>
<comment type="caution">
    <text evidence="1">The sequence shown here is derived from an EMBL/GenBank/DDBJ whole genome shotgun (WGS) entry which is preliminary data.</text>
</comment>
<accession>A0A8T1N7T7</accession>